<accession>A0A1W6YK43</accession>
<feature type="topological domain" description="Cytoplasmic" evidence="7">
    <location>
        <begin position="1"/>
        <end position="3"/>
    </location>
</feature>
<protein>
    <recommendedName>
        <fullName evidence="7">Cell division protein FtsB</fullName>
    </recommendedName>
</protein>
<dbReference type="KEGG" id="bgv:CAL12_08655"/>
<dbReference type="OrthoDB" id="7061211at2"/>
<name>A0A1W6YK43_9BORD</name>
<proteinExistence type="inferred from homology"/>
<feature type="topological domain" description="Periplasmic" evidence="7">
    <location>
        <begin position="22"/>
        <end position="160"/>
    </location>
</feature>
<evidence type="ECO:0000256" key="3">
    <source>
        <dbReference type="ARBA" id="ARBA00022692"/>
    </source>
</evidence>
<evidence type="ECO:0000256" key="2">
    <source>
        <dbReference type="ARBA" id="ARBA00022618"/>
    </source>
</evidence>
<evidence type="ECO:0000313" key="9">
    <source>
        <dbReference type="EMBL" id="ARP80903.1"/>
    </source>
</evidence>
<evidence type="ECO:0000256" key="4">
    <source>
        <dbReference type="ARBA" id="ARBA00022989"/>
    </source>
</evidence>
<keyword evidence="3 7" id="KW-0812">Transmembrane</keyword>
<dbReference type="InterPro" id="IPR023081">
    <property type="entry name" value="Cell_div_FtsB"/>
</dbReference>
<dbReference type="GO" id="GO:0032153">
    <property type="term" value="C:cell division site"/>
    <property type="evidence" value="ECO:0007669"/>
    <property type="project" value="UniProtKB-UniRule"/>
</dbReference>
<dbReference type="Pfam" id="PF04977">
    <property type="entry name" value="DivIC"/>
    <property type="match status" value="1"/>
</dbReference>
<dbReference type="PANTHER" id="PTHR37485:SF1">
    <property type="entry name" value="CELL DIVISION PROTEIN FTSB"/>
    <property type="match status" value="1"/>
</dbReference>
<evidence type="ECO:0000256" key="6">
    <source>
        <dbReference type="ARBA" id="ARBA00023306"/>
    </source>
</evidence>
<gene>
    <name evidence="7" type="primary">ftsB</name>
    <name evidence="9" type="ORF">CAL12_08655</name>
</gene>
<keyword evidence="7" id="KW-0997">Cell inner membrane</keyword>
<dbReference type="GO" id="GO:0043093">
    <property type="term" value="P:FtsZ-dependent cytokinesis"/>
    <property type="evidence" value="ECO:0007669"/>
    <property type="project" value="UniProtKB-UniRule"/>
</dbReference>
<dbReference type="AlphaFoldDB" id="A0A1W6YK43"/>
<organism evidence="9 10">
    <name type="scientific">Bordetella genomosp. 8</name>
    <dbReference type="NCBI Taxonomy" id="1416806"/>
    <lineage>
        <taxon>Bacteria</taxon>
        <taxon>Pseudomonadati</taxon>
        <taxon>Pseudomonadota</taxon>
        <taxon>Betaproteobacteria</taxon>
        <taxon>Burkholderiales</taxon>
        <taxon>Alcaligenaceae</taxon>
        <taxon>Bordetella</taxon>
    </lineage>
</organism>
<dbReference type="GO" id="GO:0030428">
    <property type="term" value="C:cell septum"/>
    <property type="evidence" value="ECO:0007669"/>
    <property type="project" value="TreeGrafter"/>
</dbReference>
<evidence type="ECO:0000256" key="8">
    <source>
        <dbReference type="SAM" id="MobiDB-lite"/>
    </source>
</evidence>
<feature type="region of interest" description="Disordered" evidence="8">
    <location>
        <begin position="117"/>
        <end position="160"/>
    </location>
</feature>
<comment type="similarity">
    <text evidence="7">Belongs to the FtsB family.</text>
</comment>
<dbReference type="HAMAP" id="MF_00599">
    <property type="entry name" value="FtsB"/>
    <property type="match status" value="1"/>
</dbReference>
<dbReference type="STRING" id="1416806.CAL12_08655"/>
<evidence type="ECO:0000256" key="1">
    <source>
        <dbReference type="ARBA" id="ARBA00022475"/>
    </source>
</evidence>
<dbReference type="PANTHER" id="PTHR37485">
    <property type="entry name" value="CELL DIVISION PROTEIN FTSB"/>
    <property type="match status" value="1"/>
</dbReference>
<keyword evidence="1 7" id="KW-1003">Cell membrane</keyword>
<evidence type="ECO:0000256" key="5">
    <source>
        <dbReference type="ARBA" id="ARBA00023136"/>
    </source>
</evidence>
<evidence type="ECO:0000256" key="7">
    <source>
        <dbReference type="HAMAP-Rule" id="MF_00599"/>
    </source>
</evidence>
<sequence length="160" mass="16581">MRLLFLVLLALVCLIQYPLWLGKGGWFKVWDLQKQVAAQRAVNEGMRARNAALDAEVRDLQTGTGALEERARSELGMMKDGEVFVQIVPAGSSPAAAAQAPQSAEAGNLQRTVPAAGAANRAVGASPANRAAGASATNRGNTGSNANANANANAAQGTRR</sequence>
<keyword evidence="10" id="KW-1185">Reference proteome</keyword>
<evidence type="ECO:0000313" key="10">
    <source>
        <dbReference type="Proteomes" id="UP000194151"/>
    </source>
</evidence>
<dbReference type="GO" id="GO:0005886">
    <property type="term" value="C:plasma membrane"/>
    <property type="evidence" value="ECO:0007669"/>
    <property type="project" value="UniProtKB-SubCell"/>
</dbReference>
<keyword evidence="6 7" id="KW-0131">Cell cycle</keyword>
<comment type="function">
    <text evidence="7">Essential cell division protein. May link together the upstream cell division proteins, which are predominantly cytoplasmic, with the downstream cell division proteins, which are predominantly periplasmic.</text>
</comment>
<comment type="subcellular location">
    <subcellularLocation>
        <location evidence="7">Cell inner membrane</location>
        <topology evidence="7">Single-pass type II membrane protein</topology>
    </subcellularLocation>
    <text evidence="7">Localizes to the division septum.</text>
</comment>
<dbReference type="RefSeq" id="WP_086064119.1">
    <property type="nucleotide sequence ID" value="NZ_CP021108.1"/>
</dbReference>
<keyword evidence="2 7" id="KW-0132">Cell division</keyword>
<dbReference type="Proteomes" id="UP000194151">
    <property type="component" value="Chromosome"/>
</dbReference>
<reference evidence="9 10" key="1">
    <citation type="submission" date="2017-05" db="EMBL/GenBank/DDBJ databases">
        <title>Complete and WGS of Bordetella genogroups.</title>
        <authorList>
            <person name="Spilker T."/>
            <person name="LiPuma J."/>
        </authorList>
    </citation>
    <scope>NUCLEOTIDE SEQUENCE [LARGE SCALE GENOMIC DNA]</scope>
    <source>
        <strain evidence="9 10">AU19157</strain>
    </source>
</reference>
<dbReference type="EMBL" id="CP021108">
    <property type="protein sequence ID" value="ARP80903.1"/>
    <property type="molecule type" value="Genomic_DNA"/>
</dbReference>
<comment type="subunit">
    <text evidence="7">Part of a complex composed of FtsB, FtsL and FtsQ.</text>
</comment>
<dbReference type="InterPro" id="IPR007060">
    <property type="entry name" value="FtsL/DivIC"/>
</dbReference>
<keyword evidence="4 7" id="KW-1133">Transmembrane helix</keyword>
<dbReference type="NCBIfam" id="NF002058">
    <property type="entry name" value="PRK00888.1"/>
    <property type="match status" value="1"/>
</dbReference>
<keyword evidence="5 7" id="KW-0472">Membrane</keyword>